<organism evidence="6 7">
    <name type="scientific">Arcobacter venerupis</name>
    <dbReference type="NCBI Taxonomy" id="1054033"/>
    <lineage>
        <taxon>Bacteria</taxon>
        <taxon>Pseudomonadati</taxon>
        <taxon>Campylobacterota</taxon>
        <taxon>Epsilonproteobacteria</taxon>
        <taxon>Campylobacterales</taxon>
        <taxon>Arcobacteraceae</taxon>
        <taxon>Arcobacter</taxon>
    </lineage>
</organism>
<name>A0AAE7B8E5_9BACT</name>
<evidence type="ECO:0000256" key="3">
    <source>
        <dbReference type="ARBA" id="ARBA00022989"/>
    </source>
</evidence>
<feature type="transmembrane region" description="Helical" evidence="5">
    <location>
        <begin position="161"/>
        <end position="182"/>
    </location>
</feature>
<evidence type="ECO:0000256" key="1">
    <source>
        <dbReference type="ARBA" id="ARBA00004141"/>
    </source>
</evidence>
<evidence type="ECO:0000313" key="6">
    <source>
        <dbReference type="EMBL" id="QKF67333.1"/>
    </source>
</evidence>
<evidence type="ECO:0000256" key="4">
    <source>
        <dbReference type="ARBA" id="ARBA00023136"/>
    </source>
</evidence>
<feature type="transmembrane region" description="Helical" evidence="5">
    <location>
        <begin position="69"/>
        <end position="92"/>
    </location>
</feature>
<feature type="transmembrane region" description="Helical" evidence="5">
    <location>
        <begin position="30"/>
        <end position="63"/>
    </location>
</feature>
<evidence type="ECO:0000256" key="5">
    <source>
        <dbReference type="SAM" id="Phobius"/>
    </source>
</evidence>
<dbReference type="EMBL" id="CP053840">
    <property type="protein sequence ID" value="QKF67333.1"/>
    <property type="molecule type" value="Genomic_DNA"/>
</dbReference>
<gene>
    <name evidence="6" type="ORF">AVENP_1788</name>
</gene>
<dbReference type="KEGG" id="avp:AVENP_1788"/>
<sequence length="451" mass="50709">MIKNILFFLIPLIIYITLANFIIDEKNVILITLLITVIIFWATSIIPAYQTSLIFLFTCLIFSLSSKDIIFSGFSSSAFWLVFAGMLIASAIKNVNLSERFSSLFTNIKNPSYLNILISINIFSLLFSFIMPSSLGRIILLLPIAAIIAKNFGFKQNDNGYIGIMLAFIFSTVIPAFTILPANVPNMILSGLTFEIYGFELLYSHYLVVNFFVLGFIKNIIIIAMIYFMYNDTIKPSVLKSEKNLLSKDEKIVIFTTLMMLLFWTTDFIHGISSSVIAIVGVLFLANPVINIIKNKDINSIDFSSLLLIASIISLGNIVATNDYIKDILTKTIDLFEPTSYEILNQIIISLFMSFTGIFITQPSIPAIFTPMAEHISLISNFSLNEVIMMEVTAFSTVFIPFQSTPILIGLALANIKQITAIKFLLILAIITIIFLFPLQYFWMQLVKNII</sequence>
<dbReference type="GO" id="GO:1905039">
    <property type="term" value="P:carboxylic acid transmembrane transport"/>
    <property type="evidence" value="ECO:0007669"/>
    <property type="project" value="UniProtKB-ARBA"/>
</dbReference>
<keyword evidence="4 5" id="KW-0472">Membrane</keyword>
<accession>A0AAE7B8E5</accession>
<dbReference type="InterPro" id="IPR001898">
    <property type="entry name" value="SLC13A/DASS"/>
</dbReference>
<feature type="transmembrane region" description="Helical" evidence="5">
    <location>
        <begin position="275"/>
        <end position="293"/>
    </location>
</feature>
<feature type="transmembrane region" description="Helical" evidence="5">
    <location>
        <begin position="343"/>
        <end position="361"/>
    </location>
</feature>
<feature type="transmembrane region" description="Helical" evidence="5">
    <location>
        <begin position="6"/>
        <end position="23"/>
    </location>
</feature>
<keyword evidence="7" id="KW-1185">Reference proteome</keyword>
<feature type="transmembrane region" description="Helical" evidence="5">
    <location>
        <begin position="137"/>
        <end position="154"/>
    </location>
</feature>
<feature type="transmembrane region" description="Helical" evidence="5">
    <location>
        <begin position="113"/>
        <end position="131"/>
    </location>
</feature>
<feature type="transmembrane region" description="Helical" evidence="5">
    <location>
        <begin position="422"/>
        <end position="443"/>
    </location>
</feature>
<proteinExistence type="predicted"/>
<dbReference type="AlphaFoldDB" id="A0AAE7B8E5"/>
<dbReference type="PANTHER" id="PTHR10283:SF82">
    <property type="entry name" value="SOLUTE CARRIER FAMILY 13 MEMBER 2"/>
    <property type="match status" value="1"/>
</dbReference>
<evidence type="ECO:0000256" key="2">
    <source>
        <dbReference type="ARBA" id="ARBA00022692"/>
    </source>
</evidence>
<dbReference type="GO" id="GO:0008514">
    <property type="term" value="F:organic anion transmembrane transporter activity"/>
    <property type="evidence" value="ECO:0007669"/>
    <property type="project" value="UniProtKB-ARBA"/>
</dbReference>
<dbReference type="Pfam" id="PF00939">
    <property type="entry name" value="Na_sulph_symp"/>
    <property type="match status" value="1"/>
</dbReference>
<comment type="subcellular location">
    <subcellularLocation>
        <location evidence="1">Membrane</location>
        <topology evidence="1">Multi-pass membrane protein</topology>
    </subcellularLocation>
</comment>
<dbReference type="Proteomes" id="UP000503482">
    <property type="component" value="Chromosome"/>
</dbReference>
<dbReference type="GO" id="GO:0005886">
    <property type="term" value="C:plasma membrane"/>
    <property type="evidence" value="ECO:0007669"/>
    <property type="project" value="TreeGrafter"/>
</dbReference>
<feature type="transmembrane region" description="Helical" evidence="5">
    <location>
        <begin position="202"/>
        <end position="230"/>
    </location>
</feature>
<protein>
    <submittedName>
        <fullName evidence="6">Divalent anion:sodium symporter family protein</fullName>
    </submittedName>
</protein>
<evidence type="ECO:0000313" key="7">
    <source>
        <dbReference type="Proteomes" id="UP000503482"/>
    </source>
</evidence>
<dbReference type="PANTHER" id="PTHR10283">
    <property type="entry name" value="SOLUTE CARRIER FAMILY 13 MEMBER"/>
    <property type="match status" value="1"/>
</dbReference>
<dbReference type="RefSeq" id="WP_128358099.1">
    <property type="nucleotide sequence ID" value="NZ_CP053840.1"/>
</dbReference>
<reference evidence="6 7" key="1">
    <citation type="submission" date="2020-05" db="EMBL/GenBank/DDBJ databases">
        <title>Complete genome sequencing of Campylobacter and Arcobacter type strains.</title>
        <authorList>
            <person name="Miller W.G."/>
            <person name="Yee E."/>
        </authorList>
    </citation>
    <scope>NUCLEOTIDE SEQUENCE [LARGE SCALE GENOMIC DNA]</scope>
    <source>
        <strain evidence="6 7">LMG 26156</strain>
    </source>
</reference>
<feature type="transmembrane region" description="Helical" evidence="5">
    <location>
        <begin position="305"/>
        <end position="323"/>
    </location>
</feature>
<keyword evidence="2 5" id="KW-0812">Transmembrane</keyword>
<keyword evidence="3 5" id="KW-1133">Transmembrane helix</keyword>